<dbReference type="Pfam" id="PF06200">
    <property type="entry name" value="tify"/>
    <property type="match status" value="1"/>
</dbReference>
<dbReference type="RefSeq" id="XP_008811927.2">
    <property type="nucleotide sequence ID" value="XM_008813705.4"/>
</dbReference>
<feature type="domain" description="Tify" evidence="6">
    <location>
        <begin position="39"/>
        <end position="73"/>
    </location>
</feature>
<feature type="compositionally biased region" description="Low complexity" evidence="5">
    <location>
        <begin position="23"/>
        <end position="32"/>
    </location>
</feature>
<feature type="region of interest" description="Disordered" evidence="5">
    <location>
        <begin position="80"/>
        <end position="143"/>
    </location>
</feature>
<organism evidence="7 8">
    <name type="scientific">Phoenix dactylifera</name>
    <name type="common">Date palm</name>
    <dbReference type="NCBI Taxonomy" id="42345"/>
    <lineage>
        <taxon>Eukaryota</taxon>
        <taxon>Viridiplantae</taxon>
        <taxon>Streptophyta</taxon>
        <taxon>Embryophyta</taxon>
        <taxon>Tracheophyta</taxon>
        <taxon>Spermatophyta</taxon>
        <taxon>Magnoliopsida</taxon>
        <taxon>Liliopsida</taxon>
        <taxon>Arecaceae</taxon>
        <taxon>Coryphoideae</taxon>
        <taxon>Phoeniceae</taxon>
        <taxon>Phoenix</taxon>
    </lineage>
</organism>
<dbReference type="GeneID" id="103722952"/>
<evidence type="ECO:0000256" key="5">
    <source>
        <dbReference type="SAM" id="MobiDB-lite"/>
    </source>
</evidence>
<keyword evidence="4" id="KW-0539">Nucleus</keyword>
<feature type="region of interest" description="Disordered" evidence="5">
    <location>
        <begin position="22"/>
        <end position="43"/>
    </location>
</feature>
<comment type="function">
    <text evidence="4">Repressor of jasmonate responses.</text>
</comment>
<keyword evidence="3" id="KW-0832">Ubl conjugation</keyword>
<name>A0A8B7D2N1_PHODC</name>
<comment type="domain">
    <text evidence="4">The jas domain is required for interaction with COI1.</text>
</comment>
<evidence type="ECO:0000259" key="6">
    <source>
        <dbReference type="PROSITE" id="PS51320"/>
    </source>
</evidence>
<dbReference type="KEGG" id="pda:103722952"/>
<dbReference type="InterPro" id="IPR018467">
    <property type="entry name" value="CCT_CS"/>
</dbReference>
<dbReference type="PANTHER" id="PTHR33077">
    <property type="entry name" value="PROTEIN TIFY 4A-RELATED-RELATED"/>
    <property type="match status" value="1"/>
</dbReference>
<evidence type="ECO:0000313" key="8">
    <source>
        <dbReference type="RefSeq" id="XP_008811927.2"/>
    </source>
</evidence>
<accession>A0A8B7D2N1</accession>
<evidence type="ECO:0000256" key="4">
    <source>
        <dbReference type="RuleBase" id="RU369065"/>
    </source>
</evidence>
<sequence length="143" mass="15996">MLKDTECDTKLCLTPGGRNYFPSSHSGSAGSSRVEEQEGRTSQQQISIFYGGRVCVCDATEIQARAIICMARREMEEMATRKQNDRGMESCQLSPASRTPQAMPQLLNPGLSMKRSLQQFLQKRKSRTDDSSPYKSAHHHLPS</sequence>
<dbReference type="InterPro" id="IPR010399">
    <property type="entry name" value="Tify_dom"/>
</dbReference>
<evidence type="ECO:0000256" key="3">
    <source>
        <dbReference type="ARBA" id="ARBA00022843"/>
    </source>
</evidence>
<dbReference type="OrthoDB" id="782771at2759"/>
<proteinExistence type="inferred from homology"/>
<dbReference type="GO" id="GO:0031347">
    <property type="term" value="P:regulation of defense response"/>
    <property type="evidence" value="ECO:0007669"/>
    <property type="project" value="UniProtKB-UniRule"/>
</dbReference>
<keyword evidence="7" id="KW-1185">Reference proteome</keyword>
<comment type="subcellular location">
    <subcellularLocation>
        <location evidence="4">Nucleus</location>
    </subcellularLocation>
</comment>
<dbReference type="AlphaFoldDB" id="A0A8B7D2N1"/>
<dbReference type="Pfam" id="PF09425">
    <property type="entry name" value="Jas_motif"/>
    <property type="match status" value="1"/>
</dbReference>
<dbReference type="PANTHER" id="PTHR33077:SF17">
    <property type="entry name" value="PROTEIN TIFY 5B"/>
    <property type="match status" value="1"/>
</dbReference>
<reference evidence="8" key="1">
    <citation type="submission" date="2025-08" db="UniProtKB">
        <authorList>
            <consortium name="RefSeq"/>
        </authorList>
    </citation>
    <scope>IDENTIFICATION</scope>
    <source>
        <tissue evidence="8">Young leaves</tissue>
    </source>
</reference>
<dbReference type="InterPro" id="IPR040390">
    <property type="entry name" value="TIFY/JAZ"/>
</dbReference>
<comment type="similarity">
    <text evidence="1 4">Belongs to the TIFY/JAZ family.</text>
</comment>
<dbReference type="GO" id="GO:0005634">
    <property type="term" value="C:nucleus"/>
    <property type="evidence" value="ECO:0007669"/>
    <property type="project" value="UniProtKB-SubCell"/>
</dbReference>
<dbReference type="Proteomes" id="UP000228380">
    <property type="component" value="Unplaced"/>
</dbReference>
<dbReference type="PROSITE" id="PS51320">
    <property type="entry name" value="TIFY"/>
    <property type="match status" value="1"/>
</dbReference>
<dbReference type="GO" id="GO:2000022">
    <property type="term" value="P:regulation of jasmonic acid mediated signaling pathway"/>
    <property type="evidence" value="ECO:0007669"/>
    <property type="project" value="UniProtKB-UniRule"/>
</dbReference>
<evidence type="ECO:0000313" key="7">
    <source>
        <dbReference type="Proteomes" id="UP000228380"/>
    </source>
</evidence>
<dbReference type="GO" id="GO:0009611">
    <property type="term" value="P:response to wounding"/>
    <property type="evidence" value="ECO:0007669"/>
    <property type="project" value="UniProtKB-UniRule"/>
</dbReference>
<protein>
    <recommendedName>
        <fullName evidence="4">Protein TIFY</fullName>
    </recommendedName>
    <alternativeName>
        <fullName evidence="4">Jasmonate ZIM domain-containing protein</fullName>
    </alternativeName>
</protein>
<gene>
    <name evidence="8" type="primary">LOC103722952</name>
</gene>
<evidence type="ECO:0000256" key="2">
    <source>
        <dbReference type="ARBA" id="ARBA00022819"/>
    </source>
</evidence>
<feature type="compositionally biased region" description="Polar residues" evidence="5">
    <location>
        <begin position="91"/>
        <end position="102"/>
    </location>
</feature>
<keyword evidence="2 4" id="KW-1184">Jasmonic acid signaling pathway</keyword>
<evidence type="ECO:0000256" key="1">
    <source>
        <dbReference type="ARBA" id="ARBA00008614"/>
    </source>
</evidence>